<gene>
    <name evidence="1" type="ORF">SDC9_201137</name>
</gene>
<dbReference type="AlphaFoldDB" id="A0A645J200"/>
<evidence type="ECO:0000313" key="1">
    <source>
        <dbReference type="EMBL" id="MPN53473.1"/>
    </source>
</evidence>
<sequence>MAGQGGLLFTQFEIICQRAVHLFAEVENVFFSAFARHDECVVLQIDVDQINSDQLADANSGAEKKRQNRKIAHFCCIVI</sequence>
<comment type="caution">
    <text evidence="1">The sequence shown here is derived from an EMBL/GenBank/DDBJ whole genome shotgun (WGS) entry which is preliminary data.</text>
</comment>
<organism evidence="1">
    <name type="scientific">bioreactor metagenome</name>
    <dbReference type="NCBI Taxonomy" id="1076179"/>
    <lineage>
        <taxon>unclassified sequences</taxon>
        <taxon>metagenomes</taxon>
        <taxon>ecological metagenomes</taxon>
    </lineage>
</organism>
<protein>
    <submittedName>
        <fullName evidence="1">Uncharacterized protein</fullName>
    </submittedName>
</protein>
<reference evidence="1" key="1">
    <citation type="submission" date="2019-08" db="EMBL/GenBank/DDBJ databases">
        <authorList>
            <person name="Kucharzyk K."/>
            <person name="Murdoch R.W."/>
            <person name="Higgins S."/>
            <person name="Loffler F."/>
        </authorList>
    </citation>
    <scope>NUCLEOTIDE SEQUENCE</scope>
</reference>
<proteinExistence type="predicted"/>
<dbReference type="EMBL" id="VSSQ01120617">
    <property type="protein sequence ID" value="MPN53473.1"/>
    <property type="molecule type" value="Genomic_DNA"/>
</dbReference>
<accession>A0A645J200</accession>
<name>A0A645J200_9ZZZZ</name>